<keyword evidence="2" id="KW-1185">Reference proteome</keyword>
<name>A0A511N9G5_DEIC1</name>
<evidence type="ECO:0000313" key="1">
    <source>
        <dbReference type="EMBL" id="GEM49440.1"/>
    </source>
</evidence>
<comment type="caution">
    <text evidence="1">The sequence shown here is derived from an EMBL/GenBank/DDBJ whole genome shotgun (WGS) entry which is preliminary data.</text>
</comment>
<dbReference type="AlphaFoldDB" id="A0A511N9G5"/>
<accession>A0A511N9G5</accession>
<gene>
    <name evidence="1" type="ORF">DC3_50750</name>
</gene>
<dbReference type="EMBL" id="BJXB01000035">
    <property type="protein sequence ID" value="GEM49440.1"/>
    <property type="molecule type" value="Genomic_DNA"/>
</dbReference>
<dbReference type="Proteomes" id="UP000321306">
    <property type="component" value="Unassembled WGS sequence"/>
</dbReference>
<evidence type="ECO:0000313" key="2">
    <source>
        <dbReference type="Proteomes" id="UP000321306"/>
    </source>
</evidence>
<reference evidence="1 2" key="1">
    <citation type="submission" date="2019-07" db="EMBL/GenBank/DDBJ databases">
        <title>Whole genome shotgun sequence of Deinococcus cellulosilyticus NBRC 106333.</title>
        <authorList>
            <person name="Hosoyama A."/>
            <person name="Uohara A."/>
            <person name="Ohji S."/>
            <person name="Ichikawa N."/>
        </authorList>
    </citation>
    <scope>NUCLEOTIDE SEQUENCE [LARGE SCALE GENOMIC DNA]</scope>
    <source>
        <strain evidence="1 2">NBRC 106333</strain>
    </source>
</reference>
<sequence>MPYPDSEMQHDKTTFNRHYLCPCGKHTVHTVTDSAGNTQHQILCPICRLTFTVVHIPANRITQGQGLTQKLVRLVPLKDHLQHQKWVQKQQDLQRKVLKRSHQRHLPIFLNVVLSQVQPVDRWMLLGTLAGPPTRSLKAFLTYGSQAQERMIKNHFQLDRLPRILAGLGIEDPELNRMLAELTELSRKIQIRELRFLEKGHCLQSVPAPKPLATLRVR</sequence>
<organism evidence="1 2">
    <name type="scientific">Deinococcus cellulosilyticus (strain DSM 18568 / NBRC 106333 / KACC 11606 / 5516J-15)</name>
    <dbReference type="NCBI Taxonomy" id="1223518"/>
    <lineage>
        <taxon>Bacteria</taxon>
        <taxon>Thermotogati</taxon>
        <taxon>Deinococcota</taxon>
        <taxon>Deinococci</taxon>
        <taxon>Deinococcales</taxon>
        <taxon>Deinococcaceae</taxon>
        <taxon>Deinococcus</taxon>
    </lineage>
</organism>
<proteinExistence type="predicted"/>
<protein>
    <submittedName>
        <fullName evidence="1">Uncharacterized protein</fullName>
    </submittedName>
</protein>